<evidence type="ECO:0000313" key="1">
    <source>
        <dbReference type="EMBL" id="MBC4018657.1"/>
    </source>
</evidence>
<dbReference type="Proteomes" id="UP000600101">
    <property type="component" value="Unassembled WGS sequence"/>
</dbReference>
<dbReference type="Gene3D" id="3.40.50.1820">
    <property type="entry name" value="alpha/beta hydrolase"/>
    <property type="match status" value="1"/>
</dbReference>
<keyword evidence="2" id="KW-1185">Reference proteome</keyword>
<evidence type="ECO:0000313" key="2">
    <source>
        <dbReference type="Proteomes" id="UP000600101"/>
    </source>
</evidence>
<protein>
    <recommendedName>
        <fullName evidence="3">Dienelactone hydrolase domain-containing protein</fullName>
    </recommendedName>
</protein>
<dbReference type="AlphaFoldDB" id="A0A9X0UFE0"/>
<dbReference type="SUPFAM" id="SSF53474">
    <property type="entry name" value="alpha/beta-Hydrolases"/>
    <property type="match status" value="1"/>
</dbReference>
<proteinExistence type="predicted"/>
<dbReference type="InterPro" id="IPR029058">
    <property type="entry name" value="AB_hydrolase_fold"/>
</dbReference>
<dbReference type="EMBL" id="JACOMF010000069">
    <property type="protein sequence ID" value="MBC4018657.1"/>
    <property type="molecule type" value="Genomic_DNA"/>
</dbReference>
<evidence type="ECO:0008006" key="3">
    <source>
        <dbReference type="Google" id="ProtNLM"/>
    </source>
</evidence>
<comment type="caution">
    <text evidence="1">The sequence shown here is derived from an EMBL/GenBank/DDBJ whole genome shotgun (WGS) entry which is preliminary data.</text>
</comment>
<sequence>MVITAGAALSSQSRGTEAVAELAPRPLLVTHGTANEVRPNACTTDINRYVQEPKDLILYPGCRHGFDQCREALDRDLLGWLKCVLRLAPGRCR</sequence>
<name>A0A9X0UFE0_9PROT</name>
<reference evidence="1" key="1">
    <citation type="submission" date="2020-08" db="EMBL/GenBank/DDBJ databases">
        <authorList>
            <person name="Hu Y."/>
            <person name="Nguyen S.V."/>
            <person name="Li F."/>
            <person name="Fanning S."/>
        </authorList>
    </citation>
    <scope>NUCLEOTIDE SEQUENCE</scope>
    <source>
        <strain evidence="1">SYSU D8009</strain>
    </source>
</reference>
<dbReference type="RefSeq" id="WP_186773402.1">
    <property type="nucleotide sequence ID" value="NZ_JACOMF010000069.1"/>
</dbReference>
<organism evidence="1 2">
    <name type="scientific">Siccirubricoccus deserti</name>
    <dbReference type="NCBI Taxonomy" id="2013562"/>
    <lineage>
        <taxon>Bacteria</taxon>
        <taxon>Pseudomonadati</taxon>
        <taxon>Pseudomonadota</taxon>
        <taxon>Alphaproteobacteria</taxon>
        <taxon>Acetobacterales</taxon>
        <taxon>Roseomonadaceae</taxon>
        <taxon>Siccirubricoccus</taxon>
    </lineage>
</organism>
<gene>
    <name evidence="1" type="ORF">H7965_25675</name>
</gene>
<accession>A0A9X0UFE0</accession>